<keyword evidence="8" id="KW-0862">Zinc</keyword>
<evidence type="ECO:0000313" key="19">
    <source>
        <dbReference type="EMBL" id="NED96926.1"/>
    </source>
</evidence>
<feature type="domain" description="FPG-type" evidence="17">
    <location>
        <begin position="233"/>
        <end position="267"/>
    </location>
</feature>
<dbReference type="Gene3D" id="3.20.190.10">
    <property type="entry name" value="MutM-like, N-terminal"/>
    <property type="match status" value="1"/>
</dbReference>
<evidence type="ECO:0000256" key="4">
    <source>
        <dbReference type="ARBA" id="ARBA00022723"/>
    </source>
</evidence>
<keyword evidence="11" id="KW-0456">Lyase</keyword>
<dbReference type="GO" id="GO:0140078">
    <property type="term" value="F:class I DNA-(apurinic or apyrimidinic site) endonuclease activity"/>
    <property type="evidence" value="ECO:0007669"/>
    <property type="project" value="UniProtKB-EC"/>
</dbReference>
<organism evidence="19 20">
    <name type="scientific">Phytoactinopolyspora alkaliphila</name>
    <dbReference type="NCBI Taxonomy" id="1783498"/>
    <lineage>
        <taxon>Bacteria</taxon>
        <taxon>Bacillati</taxon>
        <taxon>Actinomycetota</taxon>
        <taxon>Actinomycetes</taxon>
        <taxon>Jiangellales</taxon>
        <taxon>Jiangellaceae</taxon>
        <taxon>Phytoactinopolyspora</taxon>
    </lineage>
</organism>
<dbReference type="Pfam" id="PF06831">
    <property type="entry name" value="H2TH"/>
    <property type="match status" value="1"/>
</dbReference>
<evidence type="ECO:0000256" key="6">
    <source>
        <dbReference type="ARBA" id="ARBA00022771"/>
    </source>
</evidence>
<evidence type="ECO:0000256" key="1">
    <source>
        <dbReference type="ARBA" id="ARBA00001668"/>
    </source>
</evidence>
<dbReference type="InterPro" id="IPR015887">
    <property type="entry name" value="DNA_glyclase_Znf_dom_DNA_BS"/>
</dbReference>
<evidence type="ECO:0000256" key="16">
    <source>
        <dbReference type="SAM" id="MobiDB-lite"/>
    </source>
</evidence>
<dbReference type="GO" id="GO:0008270">
    <property type="term" value="F:zinc ion binding"/>
    <property type="evidence" value="ECO:0007669"/>
    <property type="project" value="UniProtKB-KW"/>
</dbReference>
<dbReference type="Pfam" id="PF01149">
    <property type="entry name" value="Fapy_DNA_glyco"/>
    <property type="match status" value="1"/>
</dbReference>
<dbReference type="Gene3D" id="1.10.8.50">
    <property type="match status" value="1"/>
</dbReference>
<evidence type="ECO:0000256" key="11">
    <source>
        <dbReference type="ARBA" id="ARBA00023239"/>
    </source>
</evidence>
<dbReference type="SMART" id="SM01232">
    <property type="entry name" value="H2TH"/>
    <property type="match status" value="1"/>
</dbReference>
<evidence type="ECO:0000256" key="10">
    <source>
        <dbReference type="ARBA" id="ARBA00023204"/>
    </source>
</evidence>
<evidence type="ECO:0000256" key="13">
    <source>
        <dbReference type="ARBA" id="ARBA00023295"/>
    </source>
</evidence>
<gene>
    <name evidence="19" type="ORF">G1H11_16590</name>
</gene>
<dbReference type="InterPro" id="IPR000214">
    <property type="entry name" value="Znf_DNA_glyclase/AP_lyase"/>
</dbReference>
<comment type="similarity">
    <text evidence="3">Belongs to the FPG family.</text>
</comment>
<dbReference type="RefSeq" id="WP_163819695.1">
    <property type="nucleotide sequence ID" value="NZ_JAAGOB010000008.1"/>
</dbReference>
<dbReference type="Pfam" id="PF06827">
    <property type="entry name" value="zf-FPG_IleRS"/>
    <property type="match status" value="1"/>
</dbReference>
<dbReference type="PANTHER" id="PTHR22993">
    <property type="entry name" value="FORMAMIDOPYRIMIDINE-DNA GLYCOSYLASE"/>
    <property type="match status" value="1"/>
</dbReference>
<sequence length="268" mass="29704">MPELPDVEGFRRVLRRAAGHPVEAVDVSDAGVLRDASTADFRRSLTGLAFGTPRRLGKWLVAPMHAPGRRHRTDEPSVVFHFGMTGELLWCPGEPDSRHPHDRVVFVTGAGELCFRDLRKLQGLRLAHEDAACDEILAGTGPDAEAIGLEDFRGRLGATRRQVKTALMDQSTVAGLGNLLVDEILWRARLHPTTPTRALADDDWRHLHRRMRSTVRAAIPTGRVPPRSSWLTGRRDQDGSTCPRCGTPVRRTRVGGRATVWCPRCQPS</sequence>
<dbReference type="InterPro" id="IPR010979">
    <property type="entry name" value="Ribosomal_uS13-like_H2TH"/>
</dbReference>
<evidence type="ECO:0000259" key="18">
    <source>
        <dbReference type="PROSITE" id="PS51068"/>
    </source>
</evidence>
<dbReference type="Proteomes" id="UP000469185">
    <property type="component" value="Unassembled WGS sequence"/>
</dbReference>
<comment type="caution">
    <text evidence="19">The sequence shown here is derived from an EMBL/GenBank/DDBJ whole genome shotgun (WGS) entry which is preliminary data.</text>
</comment>
<evidence type="ECO:0000256" key="14">
    <source>
        <dbReference type="ARBA" id="ARBA00044632"/>
    </source>
</evidence>
<accession>A0A6N9YPF3</accession>
<reference evidence="19 20" key="1">
    <citation type="submission" date="2020-02" db="EMBL/GenBank/DDBJ databases">
        <authorList>
            <person name="Li X.-J."/>
            <person name="Feng X.-M."/>
        </authorList>
    </citation>
    <scope>NUCLEOTIDE SEQUENCE [LARGE SCALE GENOMIC DNA]</scope>
    <source>
        <strain evidence="19 20">CGMCC 4.7225</strain>
    </source>
</reference>
<evidence type="ECO:0000256" key="7">
    <source>
        <dbReference type="ARBA" id="ARBA00022801"/>
    </source>
</evidence>
<keyword evidence="20" id="KW-1185">Reference proteome</keyword>
<comment type="catalytic activity">
    <reaction evidence="14">
        <text>2'-deoxyribonucleotide-(2'-deoxyribose 5'-phosphate)-2'-deoxyribonucleotide-DNA = a 3'-end 2'-deoxyribonucleotide-(2,3-dehydro-2,3-deoxyribose 5'-phosphate)-DNA + a 5'-end 5'-phospho-2'-deoxyribonucleoside-DNA + H(+)</text>
        <dbReference type="Rhea" id="RHEA:66592"/>
        <dbReference type="Rhea" id="RHEA-COMP:13180"/>
        <dbReference type="Rhea" id="RHEA-COMP:16897"/>
        <dbReference type="Rhea" id="RHEA-COMP:17067"/>
        <dbReference type="ChEBI" id="CHEBI:15378"/>
        <dbReference type="ChEBI" id="CHEBI:136412"/>
        <dbReference type="ChEBI" id="CHEBI:157695"/>
        <dbReference type="ChEBI" id="CHEBI:167181"/>
        <dbReference type="EC" id="4.2.99.18"/>
    </reaction>
</comment>
<dbReference type="PROSITE" id="PS51066">
    <property type="entry name" value="ZF_FPG_2"/>
    <property type="match status" value="1"/>
</dbReference>
<protein>
    <submittedName>
        <fullName evidence="19">Fpg/Nei family DNA glycosylase</fullName>
    </submittedName>
</protein>
<evidence type="ECO:0000256" key="5">
    <source>
        <dbReference type="ARBA" id="ARBA00022763"/>
    </source>
</evidence>
<dbReference type="EMBL" id="JAAGOB010000008">
    <property type="protein sequence ID" value="NED96926.1"/>
    <property type="molecule type" value="Genomic_DNA"/>
</dbReference>
<keyword evidence="12" id="KW-0511">Multifunctional enzyme</keyword>
<dbReference type="AlphaFoldDB" id="A0A6N9YPF3"/>
<keyword evidence="10" id="KW-0234">DNA repair</keyword>
<evidence type="ECO:0000256" key="9">
    <source>
        <dbReference type="ARBA" id="ARBA00023125"/>
    </source>
</evidence>
<dbReference type="CDD" id="cd08773">
    <property type="entry name" value="FpgNei_N"/>
    <property type="match status" value="1"/>
</dbReference>
<dbReference type="GO" id="GO:0006284">
    <property type="term" value="P:base-excision repair"/>
    <property type="evidence" value="ECO:0007669"/>
    <property type="project" value="InterPro"/>
</dbReference>
<keyword evidence="6 15" id="KW-0863">Zinc-finger</keyword>
<evidence type="ECO:0000256" key="15">
    <source>
        <dbReference type="PROSITE-ProRule" id="PRU00391"/>
    </source>
</evidence>
<dbReference type="PROSITE" id="PS01242">
    <property type="entry name" value="ZF_FPG_1"/>
    <property type="match status" value="1"/>
</dbReference>
<dbReference type="InterPro" id="IPR015886">
    <property type="entry name" value="H2TH_FPG"/>
</dbReference>
<proteinExistence type="inferred from homology"/>
<dbReference type="InterPro" id="IPR010663">
    <property type="entry name" value="Znf_FPG/IleRS"/>
</dbReference>
<keyword evidence="7" id="KW-0378">Hydrolase</keyword>
<keyword evidence="9" id="KW-0238">DNA-binding</keyword>
<keyword evidence="13" id="KW-0326">Glycosidase</keyword>
<evidence type="ECO:0000256" key="3">
    <source>
        <dbReference type="ARBA" id="ARBA00009409"/>
    </source>
</evidence>
<evidence type="ECO:0000256" key="12">
    <source>
        <dbReference type="ARBA" id="ARBA00023268"/>
    </source>
</evidence>
<dbReference type="PANTHER" id="PTHR22993:SF9">
    <property type="entry name" value="FORMAMIDOPYRIMIDINE-DNA GLYCOSYLASE"/>
    <property type="match status" value="1"/>
</dbReference>
<keyword evidence="4" id="KW-0479">Metal-binding</keyword>
<evidence type="ECO:0000313" key="20">
    <source>
        <dbReference type="Proteomes" id="UP000469185"/>
    </source>
</evidence>
<dbReference type="SUPFAM" id="SSF46946">
    <property type="entry name" value="S13-like H2TH domain"/>
    <property type="match status" value="1"/>
</dbReference>
<feature type="domain" description="Formamidopyrimidine-DNA glycosylase catalytic" evidence="18">
    <location>
        <begin position="2"/>
        <end position="122"/>
    </location>
</feature>
<keyword evidence="5" id="KW-0227">DNA damage</keyword>
<feature type="region of interest" description="Disordered" evidence="16">
    <location>
        <begin position="221"/>
        <end position="242"/>
    </location>
</feature>
<dbReference type="SUPFAM" id="SSF57716">
    <property type="entry name" value="Glucocorticoid receptor-like (DNA-binding domain)"/>
    <property type="match status" value="1"/>
</dbReference>
<dbReference type="GO" id="GO:0003684">
    <property type="term" value="F:damaged DNA binding"/>
    <property type="evidence" value="ECO:0007669"/>
    <property type="project" value="InterPro"/>
</dbReference>
<dbReference type="InterPro" id="IPR035937">
    <property type="entry name" value="FPG_N"/>
</dbReference>
<evidence type="ECO:0000259" key="17">
    <source>
        <dbReference type="PROSITE" id="PS51066"/>
    </source>
</evidence>
<comment type="catalytic activity">
    <reaction evidence="1">
        <text>Hydrolysis of DNA containing ring-opened 7-methylguanine residues, releasing 2,6-diamino-4-hydroxy-5-(N-methyl)formamidopyrimidine.</text>
        <dbReference type="EC" id="3.2.2.23"/>
    </reaction>
</comment>
<dbReference type="SMART" id="SM00898">
    <property type="entry name" value="Fapy_DNA_glyco"/>
    <property type="match status" value="1"/>
</dbReference>
<comment type="cofactor">
    <cofactor evidence="2">
        <name>Zn(2+)</name>
        <dbReference type="ChEBI" id="CHEBI:29105"/>
    </cofactor>
</comment>
<dbReference type="InterPro" id="IPR012319">
    <property type="entry name" value="FPG_cat"/>
</dbReference>
<dbReference type="SUPFAM" id="SSF81624">
    <property type="entry name" value="N-terminal domain of MutM-like DNA repair proteins"/>
    <property type="match status" value="1"/>
</dbReference>
<name>A0A6N9YPF3_9ACTN</name>
<evidence type="ECO:0000256" key="2">
    <source>
        <dbReference type="ARBA" id="ARBA00001947"/>
    </source>
</evidence>
<dbReference type="GO" id="GO:0034039">
    <property type="term" value="F:8-oxo-7,8-dihydroguanine DNA N-glycosylase activity"/>
    <property type="evidence" value="ECO:0007669"/>
    <property type="project" value="TreeGrafter"/>
</dbReference>
<evidence type="ECO:0000256" key="8">
    <source>
        <dbReference type="ARBA" id="ARBA00022833"/>
    </source>
</evidence>
<dbReference type="PROSITE" id="PS51068">
    <property type="entry name" value="FPG_CAT"/>
    <property type="match status" value="1"/>
</dbReference>